<evidence type="ECO:0000313" key="11">
    <source>
        <dbReference type="Proteomes" id="UP000286045"/>
    </source>
</evidence>
<dbReference type="Pfam" id="PF01494">
    <property type="entry name" value="FAD_binding_3"/>
    <property type="match status" value="1"/>
</dbReference>
<keyword evidence="6" id="KW-0560">Oxidoreductase</keyword>
<dbReference type="GO" id="GO:0070189">
    <property type="term" value="P:kynurenine metabolic process"/>
    <property type="evidence" value="ECO:0007669"/>
    <property type="project" value="TreeGrafter"/>
</dbReference>
<dbReference type="SUPFAM" id="SSF51905">
    <property type="entry name" value="FAD/NAD(P)-binding domain"/>
    <property type="match status" value="1"/>
</dbReference>
<dbReference type="EMBL" id="RYZI01000456">
    <property type="protein sequence ID" value="RWA05298.1"/>
    <property type="molecule type" value="Genomic_DNA"/>
</dbReference>
<evidence type="ECO:0000256" key="4">
    <source>
        <dbReference type="ARBA" id="ARBA00022827"/>
    </source>
</evidence>
<feature type="region of interest" description="Disordered" evidence="8">
    <location>
        <begin position="134"/>
        <end position="166"/>
    </location>
</feature>
<evidence type="ECO:0000256" key="8">
    <source>
        <dbReference type="SAM" id="MobiDB-lite"/>
    </source>
</evidence>
<dbReference type="GO" id="GO:0005741">
    <property type="term" value="C:mitochondrial outer membrane"/>
    <property type="evidence" value="ECO:0007669"/>
    <property type="project" value="TreeGrafter"/>
</dbReference>
<keyword evidence="4" id="KW-0274">FAD</keyword>
<evidence type="ECO:0000256" key="2">
    <source>
        <dbReference type="ARBA" id="ARBA00005179"/>
    </source>
</evidence>
<evidence type="ECO:0000256" key="6">
    <source>
        <dbReference type="ARBA" id="ARBA00023002"/>
    </source>
</evidence>
<dbReference type="STRING" id="363999.A0A439CT02"/>
<organism evidence="10 11">
    <name type="scientific">Xylaria grammica</name>
    <dbReference type="NCBI Taxonomy" id="363999"/>
    <lineage>
        <taxon>Eukaryota</taxon>
        <taxon>Fungi</taxon>
        <taxon>Dikarya</taxon>
        <taxon>Ascomycota</taxon>
        <taxon>Pezizomycotina</taxon>
        <taxon>Sordariomycetes</taxon>
        <taxon>Xylariomycetidae</taxon>
        <taxon>Xylariales</taxon>
        <taxon>Xylariaceae</taxon>
        <taxon>Xylaria</taxon>
    </lineage>
</organism>
<dbReference type="Proteomes" id="UP000286045">
    <property type="component" value="Unassembled WGS sequence"/>
</dbReference>
<dbReference type="InterPro" id="IPR036188">
    <property type="entry name" value="FAD/NAD-bd_sf"/>
</dbReference>
<proteinExistence type="predicted"/>
<dbReference type="InterPro" id="IPR002938">
    <property type="entry name" value="FAD-bd"/>
</dbReference>
<sequence>MPQSQKVVVIGCGPVGSLAALYAARRGYTTELYDLRDDPNHGDPTLRPEIAVIPLGLSERGIRAIEGANVPGLLDDILSDDRPTYTRMVHIQDAKEKEPTAELMFNHKMIDLDFDRKTITFELIAWKSKSLNMQRGSTSDNVDRNARPAETPAAGFQDPSTPSAGGPRFKTVKFDFLIGADGTYSAVRQHLMRKVDIDFSQVYADAIWCDLILAADESGNYRMDPTSIHIWPADENIVVAQADVDGSFRAGVVCQADLVRKYESRPEDFAEFFSTQFPGIIPELISAEEATAQFVAHQKISLKSVKMNRFGYRDDVLLLGDSSHTMTPFHAMGMITGLEDVRIFFENFRDPVQAPGTRKNGQDIDNFCPEGAVAAYTADRVRDVSAMVDLAHEHYHELRHGVRSPFARARKICDGILSRWVPFLGWTSLYARIQFGHERFSVVRRKEARQRNIVNVLVISGMAASLYAAAIGSRSLTALIQK</sequence>
<dbReference type="PRINTS" id="PR00420">
    <property type="entry name" value="RNGMNOXGNASE"/>
</dbReference>
<keyword evidence="7" id="KW-0503">Monooxygenase</keyword>
<evidence type="ECO:0000256" key="3">
    <source>
        <dbReference type="ARBA" id="ARBA00022630"/>
    </source>
</evidence>
<name>A0A439CT02_9PEZI</name>
<keyword evidence="11" id="KW-1185">Reference proteome</keyword>
<evidence type="ECO:0000256" key="7">
    <source>
        <dbReference type="ARBA" id="ARBA00023033"/>
    </source>
</evidence>
<dbReference type="PANTHER" id="PTHR46028">
    <property type="entry name" value="KYNURENINE 3-MONOOXYGENASE"/>
    <property type="match status" value="1"/>
</dbReference>
<evidence type="ECO:0000259" key="9">
    <source>
        <dbReference type="Pfam" id="PF01494"/>
    </source>
</evidence>
<comment type="cofactor">
    <cofactor evidence="1">
        <name>FAD</name>
        <dbReference type="ChEBI" id="CHEBI:57692"/>
    </cofactor>
</comment>
<comment type="caution">
    <text evidence="10">The sequence shown here is derived from an EMBL/GenBank/DDBJ whole genome shotgun (WGS) entry which is preliminary data.</text>
</comment>
<evidence type="ECO:0000256" key="1">
    <source>
        <dbReference type="ARBA" id="ARBA00001974"/>
    </source>
</evidence>
<dbReference type="AlphaFoldDB" id="A0A439CT02"/>
<dbReference type="PANTHER" id="PTHR46028:SF2">
    <property type="entry name" value="KYNURENINE 3-MONOOXYGENASE"/>
    <property type="match status" value="1"/>
</dbReference>
<evidence type="ECO:0000256" key="5">
    <source>
        <dbReference type="ARBA" id="ARBA00022857"/>
    </source>
</evidence>
<gene>
    <name evidence="10" type="ORF">EKO27_g9809</name>
</gene>
<feature type="domain" description="FAD-binding" evidence="9">
    <location>
        <begin position="170"/>
        <end position="342"/>
    </location>
</feature>
<dbReference type="GO" id="GO:0071949">
    <property type="term" value="F:FAD binding"/>
    <property type="evidence" value="ECO:0007669"/>
    <property type="project" value="InterPro"/>
</dbReference>
<dbReference type="Gene3D" id="3.50.50.60">
    <property type="entry name" value="FAD/NAD(P)-binding domain"/>
    <property type="match status" value="1"/>
</dbReference>
<dbReference type="GO" id="GO:0004502">
    <property type="term" value="F:kynurenine 3-monooxygenase activity"/>
    <property type="evidence" value="ECO:0007669"/>
    <property type="project" value="TreeGrafter"/>
</dbReference>
<reference evidence="10 11" key="1">
    <citation type="submission" date="2018-12" db="EMBL/GenBank/DDBJ databases">
        <title>Draft genome sequence of Xylaria grammica IHI A82.</title>
        <authorList>
            <person name="Buettner E."/>
            <person name="Kellner H."/>
        </authorList>
    </citation>
    <scope>NUCLEOTIDE SEQUENCE [LARGE SCALE GENOMIC DNA]</scope>
    <source>
        <strain evidence="10 11">IHI A82</strain>
    </source>
</reference>
<comment type="pathway">
    <text evidence="2">Secondary metabolite biosynthesis.</text>
</comment>
<evidence type="ECO:0000313" key="10">
    <source>
        <dbReference type="EMBL" id="RWA05298.1"/>
    </source>
</evidence>
<keyword evidence="5" id="KW-0521">NADP</keyword>
<keyword evidence="3" id="KW-0285">Flavoprotein</keyword>
<protein>
    <recommendedName>
        <fullName evidence="9">FAD-binding domain-containing protein</fullName>
    </recommendedName>
</protein>
<accession>A0A439CT02</accession>